<accession>A0ABR2DX47</accession>
<keyword evidence="2" id="KW-1185">Reference proteome</keyword>
<evidence type="ECO:0000313" key="2">
    <source>
        <dbReference type="Proteomes" id="UP001472677"/>
    </source>
</evidence>
<organism evidence="1 2">
    <name type="scientific">Hibiscus sabdariffa</name>
    <name type="common">roselle</name>
    <dbReference type="NCBI Taxonomy" id="183260"/>
    <lineage>
        <taxon>Eukaryota</taxon>
        <taxon>Viridiplantae</taxon>
        <taxon>Streptophyta</taxon>
        <taxon>Embryophyta</taxon>
        <taxon>Tracheophyta</taxon>
        <taxon>Spermatophyta</taxon>
        <taxon>Magnoliopsida</taxon>
        <taxon>eudicotyledons</taxon>
        <taxon>Gunneridae</taxon>
        <taxon>Pentapetalae</taxon>
        <taxon>rosids</taxon>
        <taxon>malvids</taxon>
        <taxon>Malvales</taxon>
        <taxon>Malvaceae</taxon>
        <taxon>Malvoideae</taxon>
        <taxon>Hibiscus</taxon>
    </lineage>
</organism>
<sequence length="87" mass="9815">MHGSCFDGTFHHLMETLYSKNFRTFSHMLHKLKQKKSLEGKPSRMFGEKGTFCTLLSLSAAISLSQVYLGPQHQTYVDFGEASSRVA</sequence>
<comment type="caution">
    <text evidence="1">The sequence shown here is derived from an EMBL/GenBank/DDBJ whole genome shotgun (WGS) entry which is preliminary data.</text>
</comment>
<name>A0ABR2DX47_9ROSI</name>
<evidence type="ECO:0000313" key="1">
    <source>
        <dbReference type="EMBL" id="KAK8548552.1"/>
    </source>
</evidence>
<protein>
    <submittedName>
        <fullName evidence="1">Uncharacterized protein</fullName>
    </submittedName>
</protein>
<gene>
    <name evidence="1" type="ORF">V6N12_061464</name>
</gene>
<reference evidence="1 2" key="1">
    <citation type="journal article" date="2024" name="G3 (Bethesda)">
        <title>Genome assembly of Hibiscus sabdariffa L. provides insights into metabolisms of medicinal natural products.</title>
        <authorList>
            <person name="Kim T."/>
        </authorList>
    </citation>
    <scope>NUCLEOTIDE SEQUENCE [LARGE SCALE GENOMIC DNA]</scope>
    <source>
        <strain evidence="1">TK-2024</strain>
        <tissue evidence="1">Old leaves</tissue>
    </source>
</reference>
<proteinExistence type="predicted"/>
<dbReference type="EMBL" id="JBBPBM010000021">
    <property type="protein sequence ID" value="KAK8548552.1"/>
    <property type="molecule type" value="Genomic_DNA"/>
</dbReference>
<dbReference type="Proteomes" id="UP001472677">
    <property type="component" value="Unassembled WGS sequence"/>
</dbReference>